<dbReference type="SUPFAM" id="SSF54236">
    <property type="entry name" value="Ubiquitin-like"/>
    <property type="match status" value="1"/>
</dbReference>
<dbReference type="FunFam" id="3.10.20.90:FF:000154">
    <property type="entry name" value="Large proline-rich protein BAG6"/>
    <property type="match status" value="1"/>
</dbReference>
<dbReference type="GO" id="GO:0071818">
    <property type="term" value="C:BAT3 complex"/>
    <property type="evidence" value="ECO:0007669"/>
    <property type="project" value="TreeGrafter"/>
</dbReference>
<feature type="region of interest" description="Disordered" evidence="12">
    <location>
        <begin position="972"/>
        <end position="1060"/>
    </location>
</feature>
<dbReference type="GO" id="GO:0036503">
    <property type="term" value="P:ERAD pathway"/>
    <property type="evidence" value="ECO:0007669"/>
    <property type="project" value="TreeGrafter"/>
</dbReference>
<evidence type="ECO:0000256" key="6">
    <source>
        <dbReference type="ARBA" id="ARBA00022525"/>
    </source>
</evidence>
<dbReference type="OrthoDB" id="1885901at2759"/>
<dbReference type="SMART" id="SM00213">
    <property type="entry name" value="UBQ"/>
    <property type="match status" value="1"/>
</dbReference>
<dbReference type="GO" id="GO:0005576">
    <property type="term" value="C:extracellular region"/>
    <property type="evidence" value="ECO:0007669"/>
    <property type="project" value="UniProtKB-SubCell"/>
</dbReference>
<feature type="compositionally biased region" description="Low complexity" evidence="12">
    <location>
        <begin position="543"/>
        <end position="553"/>
    </location>
</feature>
<dbReference type="EMBL" id="OB660854">
    <property type="protein sequence ID" value="CAD7226535.1"/>
    <property type="molecule type" value="Genomic_DNA"/>
</dbReference>
<feature type="compositionally biased region" description="Low complexity" evidence="12">
    <location>
        <begin position="832"/>
        <end position="853"/>
    </location>
</feature>
<comment type="subcellular location">
    <subcellularLocation>
        <location evidence="2">Cytoplasm</location>
        <location evidence="2">Cytosol</location>
    </subcellularLocation>
    <subcellularLocation>
        <location evidence="1">Nucleus</location>
    </subcellularLocation>
    <subcellularLocation>
        <location evidence="3">Secreted</location>
        <location evidence="3">Extracellular exosome</location>
    </subcellularLocation>
</comment>
<keyword evidence="6" id="KW-0964">Secreted</keyword>
<evidence type="ECO:0000256" key="1">
    <source>
        <dbReference type="ARBA" id="ARBA00004123"/>
    </source>
</evidence>
<evidence type="ECO:0000256" key="10">
    <source>
        <dbReference type="ARBA" id="ARBA00023242"/>
    </source>
</evidence>
<evidence type="ECO:0000256" key="5">
    <source>
        <dbReference type="ARBA" id="ARBA00022490"/>
    </source>
</evidence>
<protein>
    <recommendedName>
        <fullName evidence="11">BCL2-associated athanogene 6</fullName>
    </recommendedName>
</protein>
<proteinExistence type="predicted"/>
<gene>
    <name evidence="13" type="ORF">CTOB1V02_LOCUS4453</name>
</gene>
<feature type="region of interest" description="Disordered" evidence="12">
    <location>
        <begin position="828"/>
        <end position="887"/>
    </location>
</feature>
<dbReference type="GO" id="GO:0005634">
    <property type="term" value="C:nucleus"/>
    <property type="evidence" value="ECO:0007669"/>
    <property type="project" value="UniProtKB-SubCell"/>
</dbReference>
<feature type="region of interest" description="Disordered" evidence="12">
    <location>
        <begin position="516"/>
        <end position="535"/>
    </location>
</feature>
<keyword evidence="5" id="KW-0963">Cytoplasm</keyword>
<feature type="compositionally biased region" description="Polar residues" evidence="12">
    <location>
        <begin position="646"/>
        <end position="656"/>
    </location>
</feature>
<evidence type="ECO:0000256" key="11">
    <source>
        <dbReference type="ARBA" id="ARBA00030033"/>
    </source>
</evidence>
<evidence type="ECO:0000256" key="8">
    <source>
        <dbReference type="ARBA" id="ARBA00022853"/>
    </source>
</evidence>
<dbReference type="InterPro" id="IPR000626">
    <property type="entry name" value="Ubiquitin-like_dom"/>
</dbReference>
<feature type="compositionally biased region" description="Pro residues" evidence="12">
    <location>
        <begin position="976"/>
        <end position="990"/>
    </location>
</feature>
<feature type="region of interest" description="Disordered" evidence="12">
    <location>
        <begin position="123"/>
        <end position="157"/>
    </location>
</feature>
<feature type="region of interest" description="Disordered" evidence="12">
    <location>
        <begin position="187"/>
        <end position="215"/>
    </location>
</feature>
<evidence type="ECO:0000256" key="3">
    <source>
        <dbReference type="ARBA" id="ARBA00004550"/>
    </source>
</evidence>
<evidence type="ECO:0000256" key="4">
    <source>
        <dbReference type="ARBA" id="ARBA00022448"/>
    </source>
</evidence>
<keyword evidence="8" id="KW-0156">Chromatin regulator</keyword>
<dbReference type="GO" id="GO:0006325">
    <property type="term" value="P:chromatin organization"/>
    <property type="evidence" value="ECO:0007669"/>
    <property type="project" value="UniProtKB-KW"/>
</dbReference>
<dbReference type="PANTHER" id="PTHR15204:SF0">
    <property type="entry name" value="LARGE PROLINE-RICH PROTEIN BAG6"/>
    <property type="match status" value="1"/>
</dbReference>
<dbReference type="Pfam" id="PF12057">
    <property type="entry name" value="BAG6"/>
    <property type="match status" value="1"/>
</dbReference>
<reference evidence="13" key="1">
    <citation type="submission" date="2020-11" db="EMBL/GenBank/DDBJ databases">
        <authorList>
            <person name="Tran Van P."/>
        </authorList>
    </citation>
    <scope>NUCLEOTIDE SEQUENCE</scope>
</reference>
<organism evidence="13">
    <name type="scientific">Cyprideis torosa</name>
    <dbReference type="NCBI Taxonomy" id="163714"/>
    <lineage>
        <taxon>Eukaryota</taxon>
        <taxon>Metazoa</taxon>
        <taxon>Ecdysozoa</taxon>
        <taxon>Arthropoda</taxon>
        <taxon>Crustacea</taxon>
        <taxon>Oligostraca</taxon>
        <taxon>Ostracoda</taxon>
        <taxon>Podocopa</taxon>
        <taxon>Podocopida</taxon>
        <taxon>Cytherocopina</taxon>
        <taxon>Cytheroidea</taxon>
        <taxon>Cytherideidae</taxon>
        <taxon>Cyprideis</taxon>
    </lineage>
</organism>
<dbReference type="Pfam" id="PF00240">
    <property type="entry name" value="ubiquitin"/>
    <property type="match status" value="1"/>
</dbReference>
<feature type="region of interest" description="Disordered" evidence="12">
    <location>
        <begin position="588"/>
        <end position="809"/>
    </location>
</feature>
<feature type="compositionally biased region" description="Low complexity" evidence="12">
    <location>
        <begin position="1007"/>
        <end position="1026"/>
    </location>
</feature>
<feature type="compositionally biased region" description="Pro residues" evidence="12">
    <location>
        <begin position="330"/>
        <end position="342"/>
    </location>
</feature>
<accession>A0A7R8WCV1</accession>
<feature type="compositionally biased region" description="Low complexity" evidence="12">
    <location>
        <begin position="616"/>
        <end position="629"/>
    </location>
</feature>
<dbReference type="Gene3D" id="3.10.20.90">
    <property type="entry name" value="Phosphatidylinositol 3-kinase Catalytic Subunit, Chain A, domain 1"/>
    <property type="match status" value="1"/>
</dbReference>
<feature type="region of interest" description="Disordered" evidence="12">
    <location>
        <begin position="543"/>
        <end position="564"/>
    </location>
</feature>
<feature type="compositionally biased region" description="Low complexity" evidence="12">
    <location>
        <begin position="306"/>
        <end position="321"/>
    </location>
</feature>
<dbReference type="AlphaFoldDB" id="A0A7R8WCV1"/>
<evidence type="ECO:0000256" key="12">
    <source>
        <dbReference type="SAM" id="MobiDB-lite"/>
    </source>
</evidence>
<feature type="compositionally biased region" description="Low complexity" evidence="12">
    <location>
        <begin position="382"/>
        <end position="396"/>
    </location>
</feature>
<evidence type="ECO:0000256" key="9">
    <source>
        <dbReference type="ARBA" id="ARBA00023186"/>
    </source>
</evidence>
<feature type="compositionally biased region" description="Low complexity" evidence="12">
    <location>
        <begin position="1032"/>
        <end position="1048"/>
    </location>
</feature>
<feature type="compositionally biased region" description="Pro residues" evidence="12">
    <location>
        <begin position="863"/>
        <end position="885"/>
    </location>
</feature>
<keyword evidence="4" id="KW-0813">Transport</keyword>
<evidence type="ECO:0000313" key="13">
    <source>
        <dbReference type="EMBL" id="CAD7226535.1"/>
    </source>
</evidence>
<sequence>MNFNPEAWREYAEYREEREDYFRSKGEKFSSRYIPQPGGRGNNPNMIDVTVKTLDSRNHQFSVPENFSVRQLKEHIANKVSVPADSQRLIFYGRVLQDEQSLSSYNVNGKVIHLVQRPIPSSLATGRGATGRLSEGMTLSGATARNPPRTRGPDIGLLRNPMAMSMNARRNTVRVDQIRRMFARGRESLRRIDSAQPDDSGPPFYPRTPLQGPSSEVQASDFLEMAHAATMAQMAAQVADLLGGIGGGASAVVPPMATLVVQRTPNANEEANNEASPQGAAGGSSQEERGGRTDNSSRGGEDRPQSYAAAARGSSGHSSSSCHRLVTCPRQPPEDIPSPAPMVPLYSRRLRDLPFSPSHSPRRQGGQDKAKGKKNGGPRTLPEGAEGTTPAAAAEATPPPPTGPGGRELASLFEEMMSYFGELQPYINRLNTELREDKDYSSDAEGRQAAERLFNGVGAAVHALAHAIHAVSDFHVDFRDPPPRPLLTVGSPPSRLRMLPIIRPGGIHLEHTGAQAGAARRRDGATGGNDRDGLSLVRIPALPLSSSPTLESSQQGQAPAKRATRMSLGRLEERLWDQAPFWSGPAQINVTIQGSPGRLSGPPTGWPPSNSTPSEASGTATWAQTTTEAQDNTAAPFPGTGGTTTDEAPSQPQPFSTPLFPTGAPFQEQGSGGSPIRLTGERMAAVFVVPDPSGPPTQTPSGASSAPAPPSSDRPAPSASSAPSAPSTSAATSDGATSSPMQFDVEEEPIAPQPSTNQGTPLPSAEPMEAEDQGPSLDSVGPSVQSSPLFLRRSGPAGPSGRRQASMTLFDSNLPCSSHHAFVWVRRQPSQAEAMSQEEPPSEAPSTTSATPTNIPGNRPPSSIRPPSAPHSFPAPPGTSFPVPPGTTFYAHPGSTFVAPAGAAFTPPPGTVFQGPRDTVFTAPPGAHFLAPPGTTFNAPPGTAFVAPAGTTFFAPRGSIFHAPPRTSFSSGPAPFAVPGPTAEPAPFSAPAPSSAPFSAPAPPSAPSSAPASSSAPHPSAAAAPSAPFPGAPSSAAAPSDPSARPFATGAAPGAMPRAPENRGGFRYLFQPAGTFTYYIQGPDPNLRGPQSQPMFYRMAPQPGFARGPPTGPFPAGGGYMIQPNPAVASGLRQGAGFITHLVGQLMNGSQGPRTVQGAMASTFGDAFRPSSYRMGQYLMSDVIWAIKLDLEEACLHLGPVTVTEYISIYMGSPMTQRGLSALRALIRSRFVPSPNDFDPEFENMELVLRRMADAANSDAQLLQS</sequence>
<feature type="compositionally biased region" description="Low complexity" evidence="12">
    <location>
        <begin position="713"/>
        <end position="740"/>
    </location>
</feature>
<keyword evidence="10" id="KW-0539">Nucleus</keyword>
<dbReference type="InterPro" id="IPR029071">
    <property type="entry name" value="Ubiquitin-like_domsf"/>
</dbReference>
<dbReference type="CDD" id="cd01809">
    <property type="entry name" value="Ubl_BAG6"/>
    <property type="match status" value="1"/>
</dbReference>
<dbReference type="GO" id="GO:0051787">
    <property type="term" value="F:misfolded protein binding"/>
    <property type="evidence" value="ECO:0007669"/>
    <property type="project" value="TreeGrafter"/>
</dbReference>
<feature type="compositionally biased region" description="Basic and acidic residues" evidence="12">
    <location>
        <begin position="520"/>
        <end position="533"/>
    </location>
</feature>
<keyword evidence="9" id="KW-0143">Chaperone</keyword>
<dbReference type="InterPro" id="IPR021925">
    <property type="entry name" value="BAG6"/>
</dbReference>
<dbReference type="PROSITE" id="PS50053">
    <property type="entry name" value="UBIQUITIN_2"/>
    <property type="match status" value="1"/>
</dbReference>
<evidence type="ECO:0000256" key="7">
    <source>
        <dbReference type="ARBA" id="ARBA00022703"/>
    </source>
</evidence>
<dbReference type="GO" id="GO:0006915">
    <property type="term" value="P:apoptotic process"/>
    <property type="evidence" value="ECO:0007669"/>
    <property type="project" value="UniProtKB-KW"/>
</dbReference>
<feature type="compositionally biased region" description="Low complexity" evidence="12">
    <location>
        <begin position="792"/>
        <end position="803"/>
    </location>
</feature>
<feature type="compositionally biased region" description="Low complexity" evidence="12">
    <location>
        <begin position="266"/>
        <end position="275"/>
    </location>
</feature>
<keyword evidence="7" id="KW-0053">Apoptosis</keyword>
<name>A0A7R8WCV1_9CRUS</name>
<feature type="region of interest" description="Disordered" evidence="12">
    <location>
        <begin position="265"/>
        <end position="408"/>
    </location>
</feature>
<dbReference type="GO" id="GO:0031593">
    <property type="term" value="F:polyubiquitin modification-dependent protein binding"/>
    <property type="evidence" value="ECO:0007669"/>
    <property type="project" value="TreeGrafter"/>
</dbReference>
<dbReference type="PANTHER" id="PTHR15204">
    <property type="entry name" value="LARGE PROLINE-RICH PROTEIN BAG6"/>
    <property type="match status" value="1"/>
</dbReference>
<evidence type="ECO:0000256" key="2">
    <source>
        <dbReference type="ARBA" id="ARBA00004514"/>
    </source>
</evidence>